<dbReference type="InterPro" id="IPR000863">
    <property type="entry name" value="Sulfotransferase_dom"/>
</dbReference>
<dbReference type="Gene3D" id="3.40.50.300">
    <property type="entry name" value="P-loop containing nucleotide triphosphate hydrolases"/>
    <property type="match status" value="1"/>
</dbReference>
<reference evidence="8 9" key="1">
    <citation type="journal article" date="2021" name="Elife">
        <title>Chloroplast acquisition without the gene transfer in kleptoplastic sea slugs, Plakobranchus ocellatus.</title>
        <authorList>
            <person name="Maeda T."/>
            <person name="Takahashi S."/>
            <person name="Yoshida T."/>
            <person name="Shimamura S."/>
            <person name="Takaki Y."/>
            <person name="Nagai Y."/>
            <person name="Toyoda A."/>
            <person name="Suzuki Y."/>
            <person name="Arimoto A."/>
            <person name="Ishii H."/>
            <person name="Satoh N."/>
            <person name="Nishiyama T."/>
            <person name="Hasebe M."/>
            <person name="Maruyama T."/>
            <person name="Minagawa J."/>
            <person name="Obokata J."/>
            <person name="Shigenobu S."/>
        </authorList>
    </citation>
    <scope>NUCLEOTIDE SEQUENCE [LARGE SCALE GENOMIC DNA]</scope>
</reference>
<dbReference type="SUPFAM" id="SSF52540">
    <property type="entry name" value="P-loop containing nucleoside triphosphate hydrolases"/>
    <property type="match status" value="1"/>
</dbReference>
<dbReference type="PANTHER" id="PTHR10605">
    <property type="entry name" value="HEPARAN SULFATE SULFOTRANSFERASE"/>
    <property type="match status" value="1"/>
</dbReference>
<keyword evidence="9" id="KW-1185">Reference proteome</keyword>
<keyword evidence="6" id="KW-0732">Signal</keyword>
<evidence type="ECO:0000256" key="5">
    <source>
        <dbReference type="PIRSR" id="PIRSR637359-3"/>
    </source>
</evidence>
<feature type="active site" description="For sulfotransferase activity" evidence="3">
    <location>
        <position position="141"/>
    </location>
</feature>
<dbReference type="AlphaFoldDB" id="A0AAV4ISC2"/>
<feature type="binding site" evidence="4">
    <location>
        <position position="230"/>
    </location>
    <ligand>
        <name>3'-phosphoadenylyl sulfate</name>
        <dbReference type="ChEBI" id="CHEBI:58339"/>
    </ligand>
</feature>
<name>A0AAV4ISC2_9GAST</name>
<dbReference type="PANTHER" id="PTHR10605:SF65">
    <property type="entry name" value="GH20068P"/>
    <property type="match status" value="1"/>
</dbReference>
<keyword evidence="2" id="KW-0325">Glycoprotein</keyword>
<feature type="domain" description="Sulfotransferase" evidence="7">
    <location>
        <begin position="132"/>
        <end position="330"/>
    </location>
</feature>
<dbReference type="InterPro" id="IPR037359">
    <property type="entry name" value="NST/OST"/>
</dbReference>
<dbReference type="GO" id="GO:0008467">
    <property type="term" value="F:[heparan sulfate]-glucosamine 3-sulfotransferase activity"/>
    <property type="evidence" value="ECO:0007669"/>
    <property type="project" value="TreeGrafter"/>
</dbReference>
<evidence type="ECO:0000256" key="6">
    <source>
        <dbReference type="SAM" id="SignalP"/>
    </source>
</evidence>
<proteinExistence type="predicted"/>
<feature type="binding site" evidence="4">
    <location>
        <position position="222"/>
    </location>
    <ligand>
        <name>3'-phosphoadenylyl sulfate</name>
        <dbReference type="ChEBI" id="CHEBI:58339"/>
    </ligand>
</feature>
<dbReference type="Proteomes" id="UP000762676">
    <property type="component" value="Unassembled WGS sequence"/>
</dbReference>
<organism evidence="8 9">
    <name type="scientific">Elysia marginata</name>
    <dbReference type="NCBI Taxonomy" id="1093978"/>
    <lineage>
        <taxon>Eukaryota</taxon>
        <taxon>Metazoa</taxon>
        <taxon>Spiralia</taxon>
        <taxon>Lophotrochozoa</taxon>
        <taxon>Mollusca</taxon>
        <taxon>Gastropoda</taxon>
        <taxon>Heterobranchia</taxon>
        <taxon>Euthyneura</taxon>
        <taxon>Panpulmonata</taxon>
        <taxon>Sacoglossa</taxon>
        <taxon>Placobranchoidea</taxon>
        <taxon>Plakobranchidae</taxon>
        <taxon>Elysia</taxon>
    </lineage>
</organism>
<dbReference type="EMBL" id="BMAT01002671">
    <property type="protein sequence ID" value="GFS11406.1"/>
    <property type="molecule type" value="Genomic_DNA"/>
</dbReference>
<evidence type="ECO:0000313" key="8">
    <source>
        <dbReference type="EMBL" id="GFS11406.1"/>
    </source>
</evidence>
<dbReference type="InterPro" id="IPR027417">
    <property type="entry name" value="P-loop_NTPase"/>
</dbReference>
<protein>
    <submittedName>
        <fullName evidence="8">Heparan sulfate glucosamine 3-O-sulfotransferase 3A1</fullName>
    </submittedName>
</protein>
<comment type="caution">
    <text evidence="8">The sequence shown here is derived from an EMBL/GenBank/DDBJ whole genome shotgun (WGS) entry which is preliminary data.</text>
</comment>
<keyword evidence="1" id="KW-0808">Transferase</keyword>
<dbReference type="Pfam" id="PF00685">
    <property type="entry name" value="Sulfotransfer_1"/>
    <property type="match status" value="1"/>
</dbReference>
<evidence type="ECO:0000256" key="4">
    <source>
        <dbReference type="PIRSR" id="PIRSR637359-2"/>
    </source>
</evidence>
<accession>A0AAV4ISC2</accession>
<evidence type="ECO:0000259" key="7">
    <source>
        <dbReference type="Pfam" id="PF00685"/>
    </source>
</evidence>
<sequence length="397" mass="46089">MALVVFSFAGSLVLQQFLTFHRVPVFLQDPAKKPSRVRNSLKLNTAKLQGDLSFSLETFYDNKSHDQETEIGSSIATLQTRKDTGNHKISVPSTEIPGSIYSLRKQASSSSYQSNSGQQKASLSLDRRPRLPKALIIGFSKCGTAALRTFLTIHPDVVSPVLELRYFTLYYAKGIEWYRKQMPPSTKEQLTIEKTPAYIMSQESLRRIRGFDPKIKLIVIVRDPIVRLQSQYAHEFSHTTASFRPSFKQWWNEKPDDRSIINVCHYARYIRPVYDLFPRRQVLILSEDDMERNPLSVLKEAERFLELRPAYSDDMFVFNKEKGFHCFNTRSKLFPRVLTLVQVNRFTCCLGVDKGREHPQIGEDYLEHLIHVIRPLNEELFDLIGKRFQWKSFKDKS</sequence>
<evidence type="ECO:0000313" key="9">
    <source>
        <dbReference type="Proteomes" id="UP000762676"/>
    </source>
</evidence>
<gene>
    <name evidence="8" type="ORF">ElyMa_001347000</name>
</gene>
<feature type="binding site" evidence="4">
    <location>
        <begin position="354"/>
        <end position="358"/>
    </location>
    <ligand>
        <name>3'-phosphoadenylyl sulfate</name>
        <dbReference type="ChEBI" id="CHEBI:58339"/>
    </ligand>
</feature>
<feature type="disulfide bond" evidence="5">
    <location>
        <begin position="326"/>
        <end position="349"/>
    </location>
</feature>
<evidence type="ECO:0000256" key="1">
    <source>
        <dbReference type="ARBA" id="ARBA00022679"/>
    </source>
</evidence>
<feature type="chain" id="PRO_5043416571" evidence="6">
    <location>
        <begin position="16"/>
        <end position="397"/>
    </location>
</feature>
<keyword evidence="5" id="KW-1015">Disulfide bond</keyword>
<feature type="signal peptide" evidence="6">
    <location>
        <begin position="1"/>
        <end position="15"/>
    </location>
</feature>
<evidence type="ECO:0000256" key="2">
    <source>
        <dbReference type="ARBA" id="ARBA00023180"/>
    </source>
</evidence>
<evidence type="ECO:0000256" key="3">
    <source>
        <dbReference type="PIRSR" id="PIRSR637359-1"/>
    </source>
</evidence>